<feature type="domain" description="Mub B2-like" evidence="7">
    <location>
        <begin position="3092"/>
        <end position="3197"/>
    </location>
</feature>
<feature type="domain" description="MBG" evidence="6">
    <location>
        <begin position="2162"/>
        <end position="2261"/>
    </location>
</feature>
<feature type="domain" description="MBG" evidence="6">
    <location>
        <begin position="1016"/>
        <end position="1134"/>
    </location>
</feature>
<feature type="compositionally biased region" description="Pro residues" evidence="2">
    <location>
        <begin position="3392"/>
        <end position="3410"/>
    </location>
</feature>
<feature type="domain" description="MBG" evidence="6">
    <location>
        <begin position="1795"/>
        <end position="1908"/>
    </location>
</feature>
<sequence>MTFNKHDFEGKQRFSIRKLNIGVCSVLLSTLLWTMNTSQTVHADTTDPVETEEVEKTTTGTGNDQTTTAGKNDNDTTAQKEVSGTDPLTSKNSTEQNSTKQAEDKKATSPEDTKDVSTQNNKEVSYSAYNKSGNPGQQTTFTQGTDSYQPNYIISGLQTNADGLVSGQQTAAIRVTVPENTIGAKYDADGKYYYYELNANVNVAQKVTFEFVDQYKNNAVVGQTYSQEFIPGVRTNLKFNMTIPTDPEGYGYELANGASIPGQYTLPAFTQTPVVVQVPIHQKMHFYITFHDEDSNTNLGTVEVSGSTAGNNGYYPNINTKLTFPAGANAGDYYSVSTSGVPDGVQLLGSYGVPLTDPKADWTTPNYRWENTFSVLKALTGANMTINLKHKINTTQERQTRTATVNYVKAKVNADGTYTQDGSAAQSAVLDVYYSRNQYQDQVTKVKTYSPWLWDTRQGQNGYHVVSGKWTSLPTSWGAVVAGVPTVDGYTAAVITDKSGKSANEFVHPTWNTAGADGNTDPAQASQAYTKDTTVYEAQPVHTVLYIPVQTQARLVTAKFIISGGNKDGQDFAPASQVQIFYNRTGSLNVNNNTITYGNWQWDQTAGDSTTSGFKVISGSWSLPKEDGQTWQVNVPDPGKDYVVANIRYDGAYSTFTCAAPNYYSNTVFTNSTANQWFTRNELITYYVPKSLVNKTVTRTIVITEPGEATRTFSTKTVVLNRQVKVNKDDTGVVFDGFAGSGWNTGTWSAQNVPAHEGYTMSVTQTVNGVTTPLTLVNGQIPAETVTGTTQNTTINITWGAVATATLTGNGESTYNGQAITNGELNNGIHVTVTGPTASSGTYTLQNGDVEFSTDGTTWSTNMPINAGKYQVRLTTQGETGIKNQFGNNSIVWTSDGKSTITSNAAYTINKLDSEATMANAQTGNYEMTYNGAAPNAIDPAKFQFTAIVNGQSVVLDATGLTSADFDWADGTAPVNVGIYQVILNNAGLAKLQKNNSNFTLTNAGNGTFTINQANASATLSGSGTRPYNGNAVSVDDLNVSNDNNHITLTLHYPKDGNADYSTTVKLNAGDFTWNTPNGQAPVNASSQAYTITINSAAVQKIIEKAVGTGQNGVSNVKFANGTITGTASYTITPLNTDATLANVTEGNYTKVYDAQATNQIDPAKFQVTVMVDGKKVTLNTQSLTGNSYEWVDANGNALTENPKNVGTYYVKLTDAAFSALQAQNPNFKLVNTGLGIYTITPAEASGTLSGSNSKVYDGQAISDAQLNSNSKIKVSLNFPGVNGQTYTLKQGDYTISGNATDVGSYTITLTEAGITNVENYIKSLAGSGQSDQSNVQFASDAISGQASFEITPSANVISVSGTQTETYNGSAINVVYNASGNNSVVVSIARAAGNATGALASLTNVTLDSGDFTIVNGPAVNAGSYEVQLTADGLAKVQQALGKNYSISLGNSTGKLVVNKYKASAKFSGHPEYTYTGTPVSSDDYLGQYSIKLNEPNNPTYKLVAGDIEFNVNGTWTTEVPVNAGQYQVRLSQQGWNNIKAINSANVEWSATASAGTGTYTINQAKVTTELSGNNSMVYNGSAVTTAELYANGSTINVSINDTGIANLPTSFTLNDGDYTWNTADGSAPKDAGNYTIKLTEAGINHIQAQIDQAVGQGNVALTTTADKAGTASFEIKQAVASNVQLYGNEQSIYNGQAVAFDPTNSATAGNFGFHNVENLTLPILSTSDFTWYDTQGNEISAPTNAGTYYLKLNASGEQAFADANPNYTFEDNGKSTISGQITYVINPAELVISVAGSASKVFDDKNAVITQDQIDNGDIKLVWGNSDTEPTDLGKFNLTPDDLEVVDAQGNPALHANAGYGVNGQPIKGTPYIVRLTVSGLEKIKQLSGASNYTISQSANSGEYFIYEHKAELTLTGNQTTVYGTAMPFDPSAYKLDFTNWLNTDKPIPNLTWKGGKLLNNGNETGFTWTAGDLYVEGYPNSGVPTNVGTYRVKISKQLTDKLRQLFTDYDFSGNVGKTTTTDSNVILSEKDVVESSHTPASYVITPAQTTVTINGAEHIKYGENATINYGGNNGYSISITAPVHNGSVDNNAEPIYANVTLNDGDLEFVTQPGNVGHYQVKLSAQGLKKLQDLTGASNYDWKQASNTRASFYVDQMPVTIAVSGQSSVDYGTQDWLNVIKANPAGYTLTVTTENGTNLSYTAKDGDLVFNQTPGNVGTYQVELSAQGLTNIENALGTNYAYPQAAVDVTTKGTLTVNQGAVTATLKGSDGKTYDANETLASNLDLSKYNVAYSASVYSADGTVQTVTLTTDDLQIVDNATNVGTYQVKLSPAGQAKLEQLTGNNGANYKWTFATNADYKITAATATAELNGSNEKTFDGSAVTTAEVNSNGQILVHFTYPGSNAQSTYTLQDGDYTWNTSDGKAPATVGNYTISLNKDAILAYLQEALNSQAGNGNVTIAAGDLSGQASFNITPKQISNVIVSGNDQSKTYNGQAADLDVSALTIKANGTVENTPLVNPDITASDFDWYDANGNKLDAAPVNVGTYEARLKASTLAALQKANPNYKFSSVNGVINYTINPAAATATIGNNGSRDYSGQSTLVADVVNNVTWSSTGLIEGQTLNTDGITANSYAWYIKDSDGNYHAMTGDPVNAGTYYLRLTDNAISQIQKDNPNYKFADNAIGGEFTYRINAVAGQATLSGSASKTYDGQAVTTAEVYSTDGNVIVHFDFPGSTAQSIYTLQDGDYTWETEGGNAPTNTGTYTIKLSEQGLANLQRAINQYAGQGNVTLDVQGLLGAATYTIKQKDLNVVLGDNSKGADGKTYDGQPATINTQDANFGVFTPTGLVSGEALNTAYLTAGDYEWVDANGKPISAPTYAGTYYIALTADGLKKLQVDNPNYNVSESGRFTYVISPAEANVTITGSQESTSTSIDGNKFMVNVPTGVTVPEGMTYEFANGIPAESGVYIINLTPASIIALEKANPNYQLNISSDAKFTLDATLTIEFEDTQEGNKQVDQTITKSGVAGSTIDDLGLKVPENYELAPDQELPTSYTFGKALGQNLYIKLVHKTVTVDPTDSTTNPTQDKNWFKKNDLVKDVTRTINYEGLSEEQLAQIPEDQKKQTVEFTRTAKYDLVTGKLVANSQGQWTAIDGKDTFAGFTPKEFAGYTAAPAQVVQATVTGNDKDIEITVTYTVNTQTGKISYVDSDGKEIGQTPLSGKTGETVSVTPQAPAGWKIIPGQDIPKAVVATADGIPTVTVKIEHDTITVTPETSPKDVPTGPVPGDPNRNYDHLDTLTKTPTRTITVITPSGAKLIITQKVAFTRTATFDKVTGKVTYSEWKVDGNTQWDAYTAPTFSGYTASQSKVAAEKVSVDTADSNIKITYKQDEVPTPEPEPQPKPTPEPQPKPNPEPKPDKPDKPNKPDRPNKPAKPDKPAKPNKESEKKHNHSKANKKGYDSNNNPKYEGMPAGQKKRANSPVKAADAESGKRTIGKAERKQLANKLNAKPKSVQDLLPQTGSEHKHTLGLIGTLLAGLGWISLLGVEKRKKKDE</sequence>
<feature type="domain" description="MBG" evidence="6">
    <location>
        <begin position="2065"/>
        <end position="2156"/>
    </location>
</feature>
<feature type="domain" description="MBG" evidence="6">
    <location>
        <begin position="2484"/>
        <end position="2583"/>
    </location>
</feature>
<name>D5GZ92_LACCS</name>
<feature type="region of interest" description="Disordered" evidence="2">
    <location>
        <begin position="41"/>
        <end position="121"/>
    </location>
</feature>
<dbReference type="PATRIC" id="fig|748671.3.peg.1626"/>
<dbReference type="Pfam" id="PF17883">
    <property type="entry name" value="MBG"/>
    <property type="match status" value="18"/>
</dbReference>
<feature type="domain" description="MBG" evidence="6">
    <location>
        <begin position="1245"/>
        <end position="1353"/>
    </location>
</feature>
<dbReference type="NCBIfam" id="TIGR01168">
    <property type="entry name" value="YSIRK_signal"/>
    <property type="match status" value="1"/>
</dbReference>
<feature type="compositionally biased region" description="Polar residues" evidence="2">
    <location>
        <begin position="75"/>
        <end position="100"/>
    </location>
</feature>
<dbReference type="EMBL" id="FN692037">
    <property type="protein sequence ID" value="CBL51101.1"/>
    <property type="molecule type" value="Genomic_DNA"/>
</dbReference>
<feature type="domain" description="Mub B2-like" evidence="7">
    <location>
        <begin position="3295"/>
        <end position="3388"/>
    </location>
</feature>
<dbReference type="InterPro" id="IPR041277">
    <property type="entry name" value="MBG_Lactobacillales"/>
</dbReference>
<feature type="domain" description="MBG" evidence="6">
    <location>
        <begin position="2367"/>
        <end position="2477"/>
    </location>
</feature>
<dbReference type="eggNOG" id="COG3266">
    <property type="taxonomic scope" value="Bacteria"/>
</dbReference>
<feature type="domain" description="MBG" evidence="6">
    <location>
        <begin position="920"/>
        <end position="1013"/>
    </location>
</feature>
<feature type="domain" description="MBG" evidence="6">
    <location>
        <begin position="1464"/>
        <end position="1565"/>
    </location>
</feature>
<dbReference type="Gene3D" id="3.10.20.320">
    <property type="entry name" value="Putative peptidoglycan bound protein (lpxtg motif)"/>
    <property type="match status" value="2"/>
</dbReference>
<dbReference type="InterPro" id="IPR041495">
    <property type="entry name" value="Mub_B2"/>
</dbReference>
<feature type="domain" description="MBG" evidence="6">
    <location>
        <begin position="2264"/>
        <end position="2364"/>
    </location>
</feature>
<evidence type="ECO:0000256" key="4">
    <source>
        <dbReference type="SAM" id="SignalP"/>
    </source>
</evidence>
<feature type="chain" id="PRO_5003072964" evidence="4">
    <location>
        <begin position="44"/>
        <end position="3552"/>
    </location>
</feature>
<protein>
    <submittedName>
        <fullName evidence="8">Mucus-binding protein</fullName>
    </submittedName>
</protein>
<evidence type="ECO:0000313" key="9">
    <source>
        <dbReference type="Proteomes" id="UP000002371"/>
    </source>
</evidence>
<dbReference type="HOGENOM" id="CLU_000176_0_0_9"/>
<reference key="2">
    <citation type="submission" date="2010-03" db="EMBL/GenBank/DDBJ databases">
        <title>Genome Sequence of Lactobacillus crispatus ST1.</title>
        <authorList>
            <person name="Ojala T."/>
            <person name="Kuparinen V."/>
            <person name="Koskinen J.P."/>
            <person name="Alatalo E."/>
            <person name="Holm L."/>
            <person name="Auvinen P."/>
            <person name="Edelman S."/>
            <person name="Westerlund-Wikstroem B."/>
            <person name="Korhonen T.K."/>
            <person name="Paulin L."/>
            <person name="Kankainen M."/>
        </authorList>
    </citation>
    <scope>NUCLEOTIDE SEQUENCE</scope>
    <source>
        <strain>ST1</strain>
    </source>
</reference>
<feature type="domain" description="MBG" evidence="6">
    <location>
        <begin position="1143"/>
        <end position="1242"/>
    </location>
</feature>
<accession>D5GZ92</accession>
<keyword evidence="3" id="KW-1133">Transmembrane helix</keyword>
<feature type="domain" description="MBG" evidence="6">
    <location>
        <begin position="803"/>
        <end position="911"/>
    </location>
</feature>
<evidence type="ECO:0000313" key="8">
    <source>
        <dbReference type="EMBL" id="CBL51101.1"/>
    </source>
</evidence>
<dbReference type="RefSeq" id="WP_013086795.1">
    <property type="nucleotide sequence ID" value="NC_014106.1"/>
</dbReference>
<feature type="domain" description="MBG" evidence="6">
    <location>
        <begin position="2586"/>
        <end position="2694"/>
    </location>
</feature>
<feature type="signal peptide" evidence="4">
    <location>
        <begin position="1"/>
        <end position="43"/>
    </location>
</feature>
<feature type="domain" description="MBG" evidence="6">
    <location>
        <begin position="1357"/>
        <end position="1461"/>
    </location>
</feature>
<feature type="compositionally biased region" description="Basic and acidic residues" evidence="2">
    <location>
        <begin position="101"/>
        <end position="115"/>
    </location>
</feature>
<feature type="domain" description="MBG" evidence="6">
    <location>
        <begin position="1568"/>
        <end position="1679"/>
    </location>
</feature>
<feature type="domain" description="MBG" evidence="6">
    <location>
        <begin position="2818"/>
        <end position="2916"/>
    </location>
</feature>
<feature type="domain" description="MBG" evidence="6">
    <location>
        <begin position="1685"/>
        <end position="1789"/>
    </location>
</feature>
<dbReference type="Pfam" id="PF17966">
    <property type="entry name" value="Muc_B2"/>
    <property type="match status" value="2"/>
</dbReference>
<keyword evidence="3" id="KW-0472">Membrane</keyword>
<evidence type="ECO:0000256" key="2">
    <source>
        <dbReference type="SAM" id="MobiDB-lite"/>
    </source>
</evidence>
<feature type="domain" description="YSIRK Gram-positive signal peptide" evidence="5">
    <location>
        <begin position="11"/>
        <end position="32"/>
    </location>
</feature>
<feature type="compositionally biased region" description="Basic and acidic residues" evidence="2">
    <location>
        <begin position="3483"/>
        <end position="3499"/>
    </location>
</feature>
<dbReference type="KEGG" id="lcr:LCRIS_01654"/>
<keyword evidence="3" id="KW-0812">Transmembrane</keyword>
<keyword evidence="1 4" id="KW-0732">Signal</keyword>
<feature type="compositionally biased region" description="Basic and acidic residues" evidence="2">
    <location>
        <begin position="3411"/>
        <end position="3445"/>
    </location>
</feature>
<evidence type="ECO:0000256" key="3">
    <source>
        <dbReference type="SAM" id="Phobius"/>
    </source>
</evidence>
<feature type="transmembrane region" description="Helical" evidence="3">
    <location>
        <begin position="3526"/>
        <end position="3544"/>
    </location>
</feature>
<dbReference type="InterPro" id="IPR005877">
    <property type="entry name" value="YSIRK_signal_dom"/>
</dbReference>
<evidence type="ECO:0000259" key="6">
    <source>
        <dbReference type="Pfam" id="PF17883"/>
    </source>
</evidence>
<feature type="region of interest" description="Disordered" evidence="2">
    <location>
        <begin position="3379"/>
        <end position="3511"/>
    </location>
</feature>
<dbReference type="Gene3D" id="2.60.40.4300">
    <property type="match status" value="4"/>
</dbReference>
<evidence type="ECO:0000259" key="7">
    <source>
        <dbReference type="Pfam" id="PF17966"/>
    </source>
</evidence>
<feature type="compositionally biased region" description="Low complexity" evidence="2">
    <location>
        <begin position="57"/>
        <end position="70"/>
    </location>
</feature>
<evidence type="ECO:0000259" key="5">
    <source>
        <dbReference type="Pfam" id="PF04650"/>
    </source>
</evidence>
<dbReference type="Pfam" id="PF04650">
    <property type="entry name" value="YSIRK_signal"/>
    <property type="match status" value="1"/>
</dbReference>
<organism evidence="8 9">
    <name type="scientific">Lactobacillus crispatus (strain ST1)</name>
    <dbReference type="NCBI Taxonomy" id="748671"/>
    <lineage>
        <taxon>Bacteria</taxon>
        <taxon>Bacillati</taxon>
        <taxon>Bacillota</taxon>
        <taxon>Bacilli</taxon>
        <taxon>Lactobacillales</taxon>
        <taxon>Lactobacillaceae</taxon>
        <taxon>Lactobacillus</taxon>
    </lineage>
</organism>
<feature type="domain" description="MBG" evidence="6">
    <location>
        <begin position="2699"/>
        <end position="2807"/>
    </location>
</feature>
<feature type="region of interest" description="Disordered" evidence="2">
    <location>
        <begin position="3270"/>
        <end position="3290"/>
    </location>
</feature>
<dbReference type="Proteomes" id="UP000002371">
    <property type="component" value="Chromosome"/>
</dbReference>
<dbReference type="Gene3D" id="3.10.430.110">
    <property type="match status" value="20"/>
</dbReference>
<evidence type="ECO:0000256" key="1">
    <source>
        <dbReference type="ARBA" id="ARBA00022729"/>
    </source>
</evidence>
<proteinExistence type="predicted"/>
<gene>
    <name evidence="8" type="ordered locus">LCRIS_01654</name>
</gene>
<reference evidence="8 9" key="1">
    <citation type="journal article" date="2010" name="J. Bacteriol.">
        <title>Genome sequence of Lactobacillus crispatus ST1.</title>
        <authorList>
            <person name="Ojala T."/>
            <person name="Kuparinen V."/>
            <person name="Koskinen J.P."/>
            <person name="Alatalo E."/>
            <person name="Holm L."/>
            <person name="Auvinen P."/>
            <person name="Edelman S."/>
            <person name="Westerlund-Wikstrom B."/>
            <person name="Korhonen T.K."/>
            <person name="Paulin L."/>
            <person name="Kankainen M."/>
        </authorList>
    </citation>
    <scope>NUCLEOTIDE SEQUENCE [LARGE SCALE GENOMIC DNA]</scope>
    <source>
        <strain evidence="8 9">ST1</strain>
    </source>
</reference>